<proteinExistence type="predicted"/>
<evidence type="ECO:0000313" key="2">
    <source>
        <dbReference type="EMBL" id="TKC10498.1"/>
    </source>
</evidence>
<comment type="caution">
    <text evidence="2">The sequence shown here is derived from an EMBL/GenBank/DDBJ whole genome shotgun (WGS) entry which is preliminary data.</text>
</comment>
<dbReference type="EMBL" id="SWBR01000002">
    <property type="protein sequence ID" value="TKC10498.1"/>
    <property type="molecule type" value="Genomic_DNA"/>
</dbReference>
<dbReference type="Proteomes" id="UP000309488">
    <property type="component" value="Unassembled WGS sequence"/>
</dbReference>
<feature type="region of interest" description="Disordered" evidence="1">
    <location>
        <begin position="41"/>
        <end position="72"/>
    </location>
</feature>
<organism evidence="2 3">
    <name type="scientific">Pedobacter polaris</name>
    <dbReference type="NCBI Taxonomy" id="2571273"/>
    <lineage>
        <taxon>Bacteria</taxon>
        <taxon>Pseudomonadati</taxon>
        <taxon>Bacteroidota</taxon>
        <taxon>Sphingobacteriia</taxon>
        <taxon>Sphingobacteriales</taxon>
        <taxon>Sphingobacteriaceae</taxon>
        <taxon>Pedobacter</taxon>
    </lineage>
</organism>
<dbReference type="RefSeq" id="WP_136840396.1">
    <property type="nucleotide sequence ID" value="NZ_SWBR01000002.1"/>
</dbReference>
<evidence type="ECO:0000256" key="1">
    <source>
        <dbReference type="SAM" id="MobiDB-lite"/>
    </source>
</evidence>
<protein>
    <submittedName>
        <fullName evidence="2">DUF2589 domain-containing protein</fullName>
    </submittedName>
</protein>
<keyword evidence="3" id="KW-1185">Reference proteome</keyword>
<name>A0A4U1CWW1_9SPHI</name>
<accession>A0A4U1CWW1</accession>
<reference evidence="2 3" key="1">
    <citation type="submission" date="2019-04" db="EMBL/GenBank/DDBJ databases">
        <title>Pedobacter sp. RP-3-22 sp. nov., isolated from Arctic soil.</title>
        <authorList>
            <person name="Dahal R.H."/>
            <person name="Kim D.-U."/>
        </authorList>
    </citation>
    <scope>NUCLEOTIDE SEQUENCE [LARGE SCALE GENOMIC DNA]</scope>
    <source>
        <strain evidence="2 3">RP-3-22</strain>
    </source>
</reference>
<dbReference type="InterPro" id="IPR024510">
    <property type="entry name" value="DUF2589"/>
</dbReference>
<gene>
    <name evidence="2" type="ORF">FA048_09955</name>
</gene>
<evidence type="ECO:0000313" key="3">
    <source>
        <dbReference type="Proteomes" id="UP000309488"/>
    </source>
</evidence>
<dbReference type="Pfam" id="PF11655">
    <property type="entry name" value="DUF2589"/>
    <property type="match status" value="1"/>
</dbReference>
<dbReference type="AlphaFoldDB" id="A0A4U1CWW1"/>
<sequence length="184" mass="20217">MISFKLFVNAIQEAIISASDALMDKNISLLDKYFIEGPKVGDHQTSNMGDYQPLDDEDKEQPNVKGAPVPDKHTLVPRSVILEYPHLGNDGTVENLEVSVPLITLVPLTMSKIDKATITASFKMAVVNGEVQLDLGNEGNGGFFKKKPKMAWGKIEISLAPQETSEGYKLLVEGYEAILKRQLS</sequence>
<dbReference type="OrthoDB" id="5870625at2"/>